<dbReference type="EMBL" id="HBUE01100164">
    <property type="protein sequence ID" value="CAG6484919.1"/>
    <property type="molecule type" value="Transcribed_RNA"/>
</dbReference>
<sequence length="101" mass="11326">MRASRPDRLQKPDGCHKRGVRRPVDRLRGAVRPDQHRRGAVPGLFAQTRRPGADTAQHLHLAVPRDEEKDRQTGPQAGGLRQPETLLPESASKRRQAQGRC</sequence>
<dbReference type="EMBL" id="HBUE01100162">
    <property type="protein sequence ID" value="CAG6484915.1"/>
    <property type="molecule type" value="Transcribed_RNA"/>
</dbReference>
<feature type="region of interest" description="Disordered" evidence="1">
    <location>
        <begin position="1"/>
        <end position="101"/>
    </location>
</feature>
<name>A0A8D8C599_CULPI</name>
<proteinExistence type="predicted"/>
<organism evidence="2">
    <name type="scientific">Culex pipiens</name>
    <name type="common">House mosquito</name>
    <dbReference type="NCBI Taxonomy" id="7175"/>
    <lineage>
        <taxon>Eukaryota</taxon>
        <taxon>Metazoa</taxon>
        <taxon>Ecdysozoa</taxon>
        <taxon>Arthropoda</taxon>
        <taxon>Hexapoda</taxon>
        <taxon>Insecta</taxon>
        <taxon>Pterygota</taxon>
        <taxon>Neoptera</taxon>
        <taxon>Endopterygota</taxon>
        <taxon>Diptera</taxon>
        <taxon>Nematocera</taxon>
        <taxon>Culicoidea</taxon>
        <taxon>Culicidae</taxon>
        <taxon>Culicinae</taxon>
        <taxon>Culicini</taxon>
        <taxon>Culex</taxon>
        <taxon>Culex</taxon>
    </lineage>
</organism>
<reference evidence="2" key="1">
    <citation type="submission" date="2021-05" db="EMBL/GenBank/DDBJ databases">
        <authorList>
            <person name="Alioto T."/>
            <person name="Alioto T."/>
            <person name="Gomez Garrido J."/>
        </authorList>
    </citation>
    <scope>NUCLEOTIDE SEQUENCE</scope>
</reference>
<evidence type="ECO:0000313" key="2">
    <source>
        <dbReference type="EMBL" id="CAG6484912.1"/>
    </source>
</evidence>
<dbReference type="AlphaFoldDB" id="A0A8D8C599"/>
<protein>
    <submittedName>
        <fullName evidence="2">(northern house mosquito) hypothetical protein</fullName>
    </submittedName>
</protein>
<accession>A0A8D8C599</accession>
<feature type="compositionally biased region" description="Basic and acidic residues" evidence="1">
    <location>
        <begin position="1"/>
        <end position="37"/>
    </location>
</feature>
<dbReference type="EMBL" id="HBUE01336300">
    <property type="protein sequence ID" value="CAG6596128.1"/>
    <property type="molecule type" value="Transcribed_RNA"/>
</dbReference>
<feature type="compositionally biased region" description="Basic and acidic residues" evidence="1">
    <location>
        <begin position="63"/>
        <end position="72"/>
    </location>
</feature>
<evidence type="ECO:0000256" key="1">
    <source>
        <dbReference type="SAM" id="MobiDB-lite"/>
    </source>
</evidence>
<dbReference type="EMBL" id="HBUE01100157">
    <property type="protein sequence ID" value="CAG6484905.1"/>
    <property type="molecule type" value="Transcribed_RNA"/>
</dbReference>
<dbReference type="EMBL" id="HBUE01100163">
    <property type="protein sequence ID" value="CAG6484917.1"/>
    <property type="molecule type" value="Transcribed_RNA"/>
</dbReference>
<dbReference type="EMBL" id="HBUE01100166">
    <property type="protein sequence ID" value="CAG6484923.1"/>
    <property type="molecule type" value="Transcribed_RNA"/>
</dbReference>
<dbReference type="EMBL" id="HBUE01229519">
    <property type="protein sequence ID" value="CAG6543996.1"/>
    <property type="molecule type" value="Transcribed_RNA"/>
</dbReference>
<dbReference type="EMBL" id="HBUE01229517">
    <property type="protein sequence ID" value="CAG6543992.1"/>
    <property type="molecule type" value="Transcribed_RNA"/>
</dbReference>
<dbReference type="EMBL" id="HBUE01100161">
    <property type="protein sequence ID" value="CAG6484912.1"/>
    <property type="molecule type" value="Transcribed_RNA"/>
</dbReference>
<dbReference type="EMBL" id="HBUE01336302">
    <property type="protein sequence ID" value="CAG6596132.1"/>
    <property type="molecule type" value="Transcribed_RNA"/>
</dbReference>